<proteinExistence type="predicted"/>
<dbReference type="AlphaFoldDB" id="A0A4Y9T4V0"/>
<sequence length="109" mass="10800">MKTEHIVQGAIASLFAMVVIPGPAEAAKGDSEKCAGIAKAGKNDCGTSVSSCAATAKADREPEAWILVPKGTCERIAGGRLQTSLDAKPGGKSGQLSPAAKAAQAAGHG</sequence>
<dbReference type="RefSeq" id="WP_135189322.1">
    <property type="nucleotide sequence ID" value="NZ_SPUM01000047.1"/>
</dbReference>
<dbReference type="Proteomes" id="UP000297258">
    <property type="component" value="Unassembled WGS sequence"/>
</dbReference>
<comment type="caution">
    <text evidence="2">The sequence shown here is derived from an EMBL/GenBank/DDBJ whole genome shotgun (WGS) entry which is preliminary data.</text>
</comment>
<dbReference type="EMBL" id="SPUM01000047">
    <property type="protein sequence ID" value="TFW32941.1"/>
    <property type="molecule type" value="Genomic_DNA"/>
</dbReference>
<evidence type="ECO:0000256" key="1">
    <source>
        <dbReference type="SAM" id="MobiDB-lite"/>
    </source>
</evidence>
<protein>
    <submittedName>
        <fullName evidence="2">DUF2282 domain-containing protein</fullName>
    </submittedName>
</protein>
<name>A0A4Y9T4V0_9BURK</name>
<dbReference type="OrthoDB" id="1551288at2"/>
<organism evidence="2 3">
    <name type="scientific">Massilia horti</name>
    <dbReference type="NCBI Taxonomy" id="2562153"/>
    <lineage>
        <taxon>Bacteria</taxon>
        <taxon>Pseudomonadati</taxon>
        <taxon>Pseudomonadota</taxon>
        <taxon>Betaproteobacteria</taxon>
        <taxon>Burkholderiales</taxon>
        <taxon>Oxalobacteraceae</taxon>
        <taxon>Telluria group</taxon>
        <taxon>Massilia</taxon>
    </lineage>
</organism>
<keyword evidence="3" id="KW-1185">Reference proteome</keyword>
<dbReference type="Pfam" id="PF10048">
    <property type="entry name" value="DUF2282"/>
    <property type="match status" value="1"/>
</dbReference>
<gene>
    <name evidence="2" type="ORF">E4O92_08430</name>
</gene>
<evidence type="ECO:0000313" key="2">
    <source>
        <dbReference type="EMBL" id="TFW32941.1"/>
    </source>
</evidence>
<feature type="region of interest" description="Disordered" evidence="1">
    <location>
        <begin position="83"/>
        <end position="109"/>
    </location>
</feature>
<evidence type="ECO:0000313" key="3">
    <source>
        <dbReference type="Proteomes" id="UP000297258"/>
    </source>
</evidence>
<reference evidence="2 3" key="1">
    <citation type="submission" date="2019-03" db="EMBL/GenBank/DDBJ databases">
        <title>Draft genome of Massilia hortus sp. nov., a novel bacterial species of the Oxalobacteraceae family.</title>
        <authorList>
            <person name="Peta V."/>
            <person name="Raths R."/>
            <person name="Bucking H."/>
        </authorList>
    </citation>
    <scope>NUCLEOTIDE SEQUENCE [LARGE SCALE GENOMIC DNA]</scope>
    <source>
        <strain evidence="2 3">ONC3</strain>
    </source>
</reference>
<dbReference type="InterPro" id="IPR018740">
    <property type="entry name" value="DUF2282_membr"/>
</dbReference>
<feature type="compositionally biased region" description="Low complexity" evidence="1">
    <location>
        <begin position="99"/>
        <end position="109"/>
    </location>
</feature>
<accession>A0A4Y9T4V0</accession>